<dbReference type="AlphaFoldDB" id="A0A4P8IGS2"/>
<keyword evidence="5" id="KW-1185">Reference proteome</keyword>
<keyword evidence="2 3" id="KW-0732">Signal</keyword>
<feature type="signal peptide" evidence="3">
    <location>
        <begin position="1"/>
        <end position="20"/>
    </location>
</feature>
<reference evidence="4 5" key="1">
    <citation type="submission" date="2019-05" db="EMBL/GenBank/DDBJ databases">
        <title>Complete genome sequencing of Anaerostipes rhamnosivorans.</title>
        <authorList>
            <person name="Bui T.P.N."/>
            <person name="de Vos W.M."/>
        </authorList>
    </citation>
    <scope>NUCLEOTIDE SEQUENCE [LARGE SCALE GENOMIC DNA]</scope>
    <source>
        <strain evidence="4 5">1y2</strain>
    </source>
</reference>
<name>A0A4P8IGS2_9FIRM</name>
<dbReference type="Pfam" id="PF09479">
    <property type="entry name" value="Flg_new"/>
    <property type="match status" value="1"/>
</dbReference>
<organism evidence="4 5">
    <name type="scientific">Anaerostipes rhamnosivorans</name>
    <dbReference type="NCBI Taxonomy" id="1229621"/>
    <lineage>
        <taxon>Bacteria</taxon>
        <taxon>Bacillati</taxon>
        <taxon>Bacillota</taxon>
        <taxon>Clostridia</taxon>
        <taxon>Lachnospirales</taxon>
        <taxon>Lachnospiraceae</taxon>
        <taxon>Anaerostipes</taxon>
    </lineage>
</organism>
<evidence type="ECO:0000313" key="4">
    <source>
        <dbReference type="EMBL" id="QCP35163.1"/>
    </source>
</evidence>
<dbReference type="Gene3D" id="3.30.1450.10">
    <property type="match status" value="1"/>
</dbReference>
<comment type="subcellular location">
    <subcellularLocation>
        <location evidence="1">Cell envelope</location>
    </subcellularLocation>
</comment>
<dbReference type="Proteomes" id="UP000298653">
    <property type="component" value="Chromosome"/>
</dbReference>
<evidence type="ECO:0000256" key="3">
    <source>
        <dbReference type="SAM" id="SignalP"/>
    </source>
</evidence>
<evidence type="ECO:0000256" key="2">
    <source>
        <dbReference type="ARBA" id="ARBA00022729"/>
    </source>
</evidence>
<dbReference type="RefSeq" id="WP_137328581.1">
    <property type="nucleotide sequence ID" value="NZ_CP040058.1"/>
</dbReference>
<dbReference type="InterPro" id="IPR024418">
    <property type="entry name" value="DUF3862"/>
</dbReference>
<gene>
    <name evidence="4" type="ORF">AR1Y2_1709</name>
</gene>
<dbReference type="InterPro" id="IPR013378">
    <property type="entry name" value="InlB-like_B-rpt"/>
</dbReference>
<dbReference type="KEGG" id="arf:AR1Y2_1709"/>
<dbReference type="NCBIfam" id="TIGR02543">
    <property type="entry name" value="List_Bact_rpt"/>
    <property type="match status" value="1"/>
</dbReference>
<dbReference type="Gene3D" id="2.60.40.4270">
    <property type="entry name" value="Listeria-Bacteroides repeat domain"/>
    <property type="match status" value="1"/>
</dbReference>
<accession>A0A4P8IGS2</accession>
<dbReference type="InterPro" id="IPR037873">
    <property type="entry name" value="BamE-like"/>
</dbReference>
<dbReference type="EMBL" id="CP040058">
    <property type="protein sequence ID" value="QCP35163.1"/>
    <property type="molecule type" value="Genomic_DNA"/>
</dbReference>
<dbReference type="Pfam" id="PF12978">
    <property type="entry name" value="DUF3862"/>
    <property type="match status" value="1"/>
</dbReference>
<protein>
    <submittedName>
        <fullName evidence="4">Uncharacterized protein</fullName>
    </submittedName>
</protein>
<sequence>MKKRLLIIGMVFVIALSAVPLSEKAPKAAAPQAKYSKCRISAPSNVKAGKSFKVTFIGDRVNAKGGIDGETKILPTAYMIFKNKKDIGNEIWPDDWWEWRPMGTTYTKTFKIKTPGRYVISADYELFTYDKNYGFDEDSADFLGEKDKVINVLGQKYKIRFNANKGRVSKKSKKVQAGKKYGKLPTPKRSRYKFKGWYTKKSGGTKVKKNTTIKKLKKHTLYAHWFGPKGRGRTITKAEYKRIKTGMSYSSVKYLIGGPGTCIASSSVSGYHTKIYSWKGSGSIGANANVTFQNGKVVSKAQYGLR</sequence>
<dbReference type="OrthoDB" id="1777375at2"/>
<feature type="chain" id="PRO_5039114436" evidence="3">
    <location>
        <begin position="21"/>
        <end position="306"/>
    </location>
</feature>
<dbReference type="InterPro" id="IPR042229">
    <property type="entry name" value="Listeria/Bacterioides_rpt_sf"/>
</dbReference>
<proteinExistence type="predicted"/>
<evidence type="ECO:0000256" key="1">
    <source>
        <dbReference type="ARBA" id="ARBA00004196"/>
    </source>
</evidence>
<evidence type="ECO:0000313" key="5">
    <source>
        <dbReference type="Proteomes" id="UP000298653"/>
    </source>
</evidence>
<dbReference type="GO" id="GO:0030313">
    <property type="term" value="C:cell envelope"/>
    <property type="evidence" value="ECO:0007669"/>
    <property type="project" value="UniProtKB-SubCell"/>
</dbReference>